<dbReference type="FunFam" id="2.60.40.1910:FF:000007">
    <property type="entry name" value="Aminopeptidase"/>
    <property type="match status" value="1"/>
</dbReference>
<comment type="caution">
    <text evidence="17">The sequence shown here is derived from an EMBL/GenBank/DDBJ whole genome shotgun (WGS) entry which is preliminary data.</text>
</comment>
<feature type="binding site" evidence="12">
    <location>
        <position position="314"/>
    </location>
    <ligand>
        <name>Zn(2+)</name>
        <dbReference type="ChEBI" id="CHEBI:29105"/>
        <note>catalytic</note>
    </ligand>
</feature>
<dbReference type="Proteomes" id="UP000701853">
    <property type="component" value="Chromosome 5"/>
</dbReference>
<dbReference type="AlphaFoldDB" id="A0A8J6D3Q3"/>
<dbReference type="InterPro" id="IPR045357">
    <property type="entry name" value="Aminopeptidase_N-like_N"/>
</dbReference>
<dbReference type="InterPro" id="IPR024571">
    <property type="entry name" value="ERAP1-like_C_dom"/>
</dbReference>
<keyword evidence="7 12" id="KW-0862">Zinc</keyword>
<keyword evidence="8" id="KW-0492">Microsome</keyword>
<dbReference type="InterPro" id="IPR014782">
    <property type="entry name" value="Peptidase_M1_dom"/>
</dbReference>
<evidence type="ECO:0000256" key="2">
    <source>
        <dbReference type="ARBA" id="ARBA00010136"/>
    </source>
</evidence>
<dbReference type="Gene3D" id="1.10.390.10">
    <property type="entry name" value="Neutral Protease Domain 2"/>
    <property type="match status" value="1"/>
</dbReference>
<evidence type="ECO:0000256" key="13">
    <source>
        <dbReference type="PIRSR" id="PIRSR634016-4"/>
    </source>
</evidence>
<dbReference type="Gene3D" id="2.60.40.1730">
    <property type="entry name" value="tricorn interacting facor f3 domain"/>
    <property type="match status" value="2"/>
</dbReference>
<evidence type="ECO:0000256" key="11">
    <source>
        <dbReference type="PIRSR" id="PIRSR634016-1"/>
    </source>
</evidence>
<comment type="similarity">
    <text evidence="2">Belongs to the peptidase M1 family.</text>
</comment>
<dbReference type="PANTHER" id="PTHR11533:SF274">
    <property type="entry name" value="AMINOPEPTIDASE"/>
    <property type="match status" value="1"/>
</dbReference>
<keyword evidence="3" id="KW-0031">Aminopeptidase</keyword>
<evidence type="ECO:0000259" key="15">
    <source>
        <dbReference type="Pfam" id="PF11838"/>
    </source>
</evidence>
<dbReference type="EMBL" id="JAHUZN010000005">
    <property type="protein sequence ID" value="KAG8494664.1"/>
    <property type="molecule type" value="Genomic_DNA"/>
</dbReference>
<dbReference type="Gene3D" id="1.25.50.20">
    <property type="match status" value="1"/>
</dbReference>
<sequence>MDQKQNIEQFKGQPRLPKFAIPKRYDLYLKLDLSACTFSGLVHINLSIVETTKFIVLNACELVAHEVFFTTSLNQRFTPCDVVLNGNDEILMLGFEQVLGTGEGVLSIEFSGALNEQLKGLYKCTYADKGVRKNMAVTQFEALQARLCFPCWDEPALKATFKITLDLPSELIALSNMPINDEKINGNVKTVYFEESPKMSTYLVAIAVGLFDHIEETTADGIKVGVYCPVGKSDEGKFALEVAVKSLDIFTRYFSMPYPLPKLDMVAVPEFFGGGMENYGLIIYRENEMLYTDSRSTAARKQRLTIVVAHEVAHQWFGNLVTMEWWTHLWLNEGFATWISYMATDIMFPEWKIWTQFLQEINGGLRLDAQEKSHPIEMEIQHGHEVDEAFDAIGYKKGSAVIRMLQEYIGDEKFQKSLSFYIRRYAWSNARTEDLWSVLSEVTGIQVNSMMDSWTKQKGYPVISVKSKDHILEFEQSQFLLSGFHGDGQWIVPITLCFGSYDRIKSFLLESKSENLDASELFPTSDEKNQDEYGEASWIKVNIGQSGFYRVKYGDELDARLRKAIEKGFLSVTDKYGILDDRYALCVACEQSLSSLLLLMDVYRKESDYIILSKLIDVCYNVLEVLRDAIPELTNALKEIFINILLCSAKKLGWESIPGESHLTGLMRGEVFMALAAFDHAKTHEQAMHRFQSFLDDRSTELLSPDTKRAAYIAVMRNANTSRDGFESLLKVYREADAVQEKEHVLRTMASTPSPDILVEVLNFFISKEVRDQDIVYGLPGIGLEGHEIAWRWMKENWNFIVNKYNGGLLTHFIRDIISPFCSNEKADEVEEFFESRVTSSFAMNLKQSIEQVRIKARLVESIKQERQPLQDLLKQLIESRNAWKALSKKNTFVSSFLIICCSAQGKTISNWGKPHSSKESWDLEMDQKQNIEQFKDQPRLRKFSVLKRYDLYLKLDLSDCTFSGLVHINLSIVEPTKFVVLNACELVVHQVLFTNSLNHRFTPCDVALDGDDEILVLLKVNVEQSGFYRVKYGDELDARMRKAIDKGFLSAEDKYSILDDRYALCVACEQSLASLLSLMDVYRKETDYIVSLELIDVCYNVLEVLRDAISELTNASKEFFINAAYIAVMGNSNRSRDGFQSLLKVYREANAVHEKERVLRTITSAPNLDILVEALNFFILDQHDAIS</sequence>
<evidence type="ECO:0000256" key="6">
    <source>
        <dbReference type="ARBA" id="ARBA00022801"/>
    </source>
</evidence>
<evidence type="ECO:0000256" key="3">
    <source>
        <dbReference type="ARBA" id="ARBA00022438"/>
    </source>
</evidence>
<reference evidence="17 18" key="1">
    <citation type="journal article" date="2021" name="bioRxiv">
        <title>The Gossypium anomalum genome as a resource for cotton improvement and evolutionary analysis of hybrid incompatibility.</title>
        <authorList>
            <person name="Grover C.E."/>
            <person name="Yuan D."/>
            <person name="Arick M.A."/>
            <person name="Miller E.R."/>
            <person name="Hu G."/>
            <person name="Peterson D.G."/>
            <person name="Wendel J.F."/>
            <person name="Udall J.A."/>
        </authorList>
    </citation>
    <scope>NUCLEOTIDE SEQUENCE [LARGE SCALE GENOMIC DNA]</scope>
    <source>
        <strain evidence="17">JFW-Udall</strain>
        <tissue evidence="17">Leaf</tissue>
    </source>
</reference>
<gene>
    <name evidence="17" type="ORF">CXB51_012293</name>
</gene>
<evidence type="ECO:0000259" key="16">
    <source>
        <dbReference type="Pfam" id="PF17900"/>
    </source>
</evidence>
<accession>A0A8J6D3Q3</accession>
<keyword evidence="4" id="KW-0645">Protease</keyword>
<dbReference type="SUPFAM" id="SSF63737">
    <property type="entry name" value="Leukotriene A4 hydrolase N-terminal domain"/>
    <property type="match status" value="2"/>
</dbReference>
<feature type="domain" description="ERAP1-like C-terminal" evidence="15">
    <location>
        <begin position="1018"/>
        <end position="1120"/>
    </location>
</feature>
<keyword evidence="5 12" id="KW-0479">Metal-binding</keyword>
<keyword evidence="6" id="KW-0378">Hydrolase</keyword>
<name>A0A8J6D3Q3_9ROSI</name>
<dbReference type="Pfam" id="PF17900">
    <property type="entry name" value="Peptidase_M1_N"/>
    <property type="match status" value="1"/>
</dbReference>
<protein>
    <recommendedName>
        <fullName evidence="10">Alpha-aminoacylpeptide hydrolase</fullName>
    </recommendedName>
</protein>
<dbReference type="FunFam" id="1.25.50.20:FF:000002">
    <property type="entry name" value="Aminopeptidase"/>
    <property type="match status" value="1"/>
</dbReference>
<dbReference type="FunFam" id="1.10.390.10:FF:000001">
    <property type="entry name" value="Aminopeptidase"/>
    <property type="match status" value="1"/>
</dbReference>
<dbReference type="CDD" id="cd09601">
    <property type="entry name" value="M1_APN-Q_like"/>
    <property type="match status" value="1"/>
</dbReference>
<dbReference type="Gene3D" id="2.60.40.1910">
    <property type="match status" value="1"/>
</dbReference>
<comment type="cofactor">
    <cofactor evidence="12">
        <name>Zn(2+)</name>
        <dbReference type="ChEBI" id="CHEBI:29105"/>
    </cofactor>
    <text evidence="12">Binds 1 zinc ion per subunit.</text>
</comment>
<dbReference type="PRINTS" id="PR00756">
    <property type="entry name" value="ALADIPTASE"/>
</dbReference>
<feature type="active site" description="Proton acceptor" evidence="11">
    <location>
        <position position="311"/>
    </location>
</feature>
<dbReference type="Pfam" id="PF11838">
    <property type="entry name" value="ERAP1_C"/>
    <property type="match status" value="2"/>
</dbReference>
<feature type="site" description="Transition state stabilizer" evidence="13">
    <location>
        <position position="395"/>
    </location>
</feature>
<evidence type="ECO:0000256" key="1">
    <source>
        <dbReference type="ARBA" id="ARBA00004174"/>
    </source>
</evidence>
<dbReference type="InterPro" id="IPR001930">
    <property type="entry name" value="Peptidase_M1"/>
</dbReference>
<dbReference type="GO" id="GO:0043171">
    <property type="term" value="P:peptide catabolic process"/>
    <property type="evidence" value="ECO:0007669"/>
    <property type="project" value="TreeGrafter"/>
</dbReference>
<keyword evidence="8" id="KW-0256">Endoplasmic reticulum</keyword>
<feature type="binding site" evidence="12">
    <location>
        <position position="310"/>
    </location>
    <ligand>
        <name>Zn(2+)</name>
        <dbReference type="ChEBI" id="CHEBI:29105"/>
        <note>catalytic</note>
    </ligand>
</feature>
<dbReference type="GO" id="GO:0016020">
    <property type="term" value="C:membrane"/>
    <property type="evidence" value="ECO:0007669"/>
    <property type="project" value="TreeGrafter"/>
</dbReference>
<comment type="subcellular location">
    <subcellularLocation>
        <location evidence="1">Microsome membrane</location>
        <topology evidence="1">Peripheral membrane protein</topology>
    </subcellularLocation>
</comment>
<keyword evidence="9" id="KW-0482">Metalloprotease</keyword>
<evidence type="ECO:0000256" key="4">
    <source>
        <dbReference type="ARBA" id="ARBA00022670"/>
    </source>
</evidence>
<evidence type="ECO:0000313" key="18">
    <source>
        <dbReference type="Proteomes" id="UP000701853"/>
    </source>
</evidence>
<feature type="domain" description="ERAP1-like C-terminal" evidence="15">
    <location>
        <begin position="538"/>
        <end position="854"/>
    </location>
</feature>
<dbReference type="GO" id="GO:0005737">
    <property type="term" value="C:cytoplasm"/>
    <property type="evidence" value="ECO:0007669"/>
    <property type="project" value="TreeGrafter"/>
</dbReference>
<dbReference type="SUPFAM" id="SSF55486">
    <property type="entry name" value="Metalloproteases ('zincins'), catalytic domain"/>
    <property type="match status" value="1"/>
</dbReference>
<organism evidence="17 18">
    <name type="scientific">Gossypium anomalum</name>
    <dbReference type="NCBI Taxonomy" id="47600"/>
    <lineage>
        <taxon>Eukaryota</taxon>
        <taxon>Viridiplantae</taxon>
        <taxon>Streptophyta</taxon>
        <taxon>Embryophyta</taxon>
        <taxon>Tracheophyta</taxon>
        <taxon>Spermatophyta</taxon>
        <taxon>Magnoliopsida</taxon>
        <taxon>eudicotyledons</taxon>
        <taxon>Gunneridae</taxon>
        <taxon>Pentapetalae</taxon>
        <taxon>rosids</taxon>
        <taxon>malvids</taxon>
        <taxon>Malvales</taxon>
        <taxon>Malvaceae</taxon>
        <taxon>Malvoideae</taxon>
        <taxon>Gossypium</taxon>
    </lineage>
</organism>
<evidence type="ECO:0000259" key="14">
    <source>
        <dbReference type="Pfam" id="PF01433"/>
    </source>
</evidence>
<evidence type="ECO:0000256" key="5">
    <source>
        <dbReference type="ARBA" id="ARBA00022723"/>
    </source>
</evidence>
<feature type="binding site" evidence="12">
    <location>
        <position position="333"/>
    </location>
    <ligand>
        <name>Zn(2+)</name>
        <dbReference type="ChEBI" id="CHEBI:29105"/>
        <note>catalytic</note>
    </ligand>
</feature>
<evidence type="ECO:0000256" key="12">
    <source>
        <dbReference type="PIRSR" id="PIRSR634016-3"/>
    </source>
</evidence>
<evidence type="ECO:0000256" key="9">
    <source>
        <dbReference type="ARBA" id="ARBA00023049"/>
    </source>
</evidence>
<dbReference type="GO" id="GO:0042277">
    <property type="term" value="F:peptide binding"/>
    <property type="evidence" value="ECO:0007669"/>
    <property type="project" value="TreeGrafter"/>
</dbReference>
<feature type="domain" description="Peptidase M1 membrane alanine aminopeptidase" evidence="14">
    <location>
        <begin position="238"/>
        <end position="454"/>
    </location>
</feature>
<dbReference type="GO" id="GO:0006508">
    <property type="term" value="P:proteolysis"/>
    <property type="evidence" value="ECO:0007669"/>
    <property type="project" value="UniProtKB-KW"/>
</dbReference>
<dbReference type="GO" id="GO:0070006">
    <property type="term" value="F:metalloaminopeptidase activity"/>
    <property type="evidence" value="ECO:0007669"/>
    <property type="project" value="TreeGrafter"/>
</dbReference>
<dbReference type="GO" id="GO:0005615">
    <property type="term" value="C:extracellular space"/>
    <property type="evidence" value="ECO:0007669"/>
    <property type="project" value="TreeGrafter"/>
</dbReference>
<feature type="domain" description="Aminopeptidase N-like N-terminal" evidence="16">
    <location>
        <begin position="22"/>
        <end position="203"/>
    </location>
</feature>
<dbReference type="InterPro" id="IPR050344">
    <property type="entry name" value="Peptidase_M1_aminopeptidases"/>
</dbReference>
<evidence type="ECO:0000256" key="8">
    <source>
        <dbReference type="ARBA" id="ARBA00022848"/>
    </source>
</evidence>
<evidence type="ECO:0000256" key="7">
    <source>
        <dbReference type="ARBA" id="ARBA00022833"/>
    </source>
</evidence>
<dbReference type="OrthoDB" id="10031169at2759"/>
<dbReference type="InterPro" id="IPR034016">
    <property type="entry name" value="M1_APN-typ"/>
</dbReference>
<dbReference type="InterPro" id="IPR027268">
    <property type="entry name" value="Peptidase_M4/M1_CTD_sf"/>
</dbReference>
<keyword evidence="18" id="KW-1185">Reference proteome</keyword>
<dbReference type="GO" id="GO:0008270">
    <property type="term" value="F:zinc ion binding"/>
    <property type="evidence" value="ECO:0007669"/>
    <property type="project" value="InterPro"/>
</dbReference>
<dbReference type="Pfam" id="PF01433">
    <property type="entry name" value="Peptidase_M1"/>
    <property type="match status" value="1"/>
</dbReference>
<dbReference type="PANTHER" id="PTHR11533">
    <property type="entry name" value="PROTEASE M1 ZINC METALLOPROTEASE"/>
    <property type="match status" value="1"/>
</dbReference>
<proteinExistence type="inferred from homology"/>
<dbReference type="InterPro" id="IPR042097">
    <property type="entry name" value="Aminopeptidase_N-like_N_sf"/>
</dbReference>
<evidence type="ECO:0000256" key="10">
    <source>
        <dbReference type="ARBA" id="ARBA00029840"/>
    </source>
</evidence>
<evidence type="ECO:0000313" key="17">
    <source>
        <dbReference type="EMBL" id="KAG8494664.1"/>
    </source>
</evidence>